<dbReference type="GeneID" id="92815363"/>
<gene>
    <name evidence="13" type="ORF">HMPREF9450_01604</name>
</gene>
<dbReference type="Pfam" id="PF20260">
    <property type="entry name" value="PUA_4"/>
    <property type="match status" value="1"/>
</dbReference>
<dbReference type="Pfam" id="PF04452">
    <property type="entry name" value="Methyltrans_RNA"/>
    <property type="match status" value="1"/>
</dbReference>
<dbReference type="PATRIC" id="fig|742725.3.peg.1696"/>
<keyword evidence="4 10" id="KW-0698">rRNA processing</keyword>
<evidence type="ECO:0000259" key="12">
    <source>
        <dbReference type="Pfam" id="PF20260"/>
    </source>
</evidence>
<dbReference type="NCBIfam" id="TIGR00046">
    <property type="entry name" value="RsmE family RNA methyltransferase"/>
    <property type="match status" value="1"/>
</dbReference>
<comment type="function">
    <text evidence="8 10">Specifically methylates the N3 position of the uracil ring of uridine 1498 (m3U1498) in 16S rRNA. Acts on the fully assembled 30S ribosomal subunit.</text>
</comment>
<evidence type="ECO:0000256" key="5">
    <source>
        <dbReference type="ARBA" id="ARBA00022603"/>
    </source>
</evidence>
<dbReference type="eggNOG" id="COG1385">
    <property type="taxonomic scope" value="Bacteria"/>
</dbReference>
<reference evidence="13 14" key="1">
    <citation type="submission" date="2011-08" db="EMBL/GenBank/DDBJ databases">
        <title>The Genome Sequence of Alistipes indistinctus YIT 12060.</title>
        <authorList>
            <consortium name="The Broad Institute Genome Sequencing Platform"/>
            <person name="Earl A."/>
            <person name="Ward D."/>
            <person name="Feldgarden M."/>
            <person name="Gevers D."/>
            <person name="Morotomi M."/>
            <person name="Young S.K."/>
            <person name="Zeng Q."/>
            <person name="Gargeya S."/>
            <person name="Fitzgerald M."/>
            <person name="Haas B."/>
            <person name="Abouelleil A."/>
            <person name="Alvarado L."/>
            <person name="Arachchi H.M."/>
            <person name="Berlin A."/>
            <person name="Brown A."/>
            <person name="Chapman S.B."/>
            <person name="Chen Z."/>
            <person name="Dunbar C."/>
            <person name="Freedman E."/>
            <person name="Gearin G."/>
            <person name="Gellesch M."/>
            <person name="Goldberg J."/>
            <person name="Griggs A."/>
            <person name="Gujja S."/>
            <person name="Heiman D."/>
            <person name="Howarth C."/>
            <person name="Larson L."/>
            <person name="Lui A."/>
            <person name="MacDonald P.J.P."/>
            <person name="Montmayeur A."/>
            <person name="Murphy C."/>
            <person name="Neiman D."/>
            <person name="Pearson M."/>
            <person name="Priest M."/>
            <person name="Roberts A."/>
            <person name="Saif S."/>
            <person name="Shea T."/>
            <person name="Shenoy N."/>
            <person name="Sisk P."/>
            <person name="Stolte C."/>
            <person name="Sykes S."/>
            <person name="Wortman J."/>
            <person name="Nusbaum C."/>
            <person name="Birren B."/>
        </authorList>
    </citation>
    <scope>NUCLEOTIDE SEQUENCE [LARGE SCALE GENOMIC DNA]</scope>
    <source>
        <strain evidence="13 14">YIT 12060</strain>
    </source>
</reference>
<evidence type="ECO:0000313" key="13">
    <source>
        <dbReference type="EMBL" id="EHB91555.1"/>
    </source>
</evidence>
<protein>
    <recommendedName>
        <fullName evidence="10">Ribosomal RNA small subunit methyltransferase E</fullName>
        <ecNumber evidence="10">2.1.1.193</ecNumber>
    </recommendedName>
</protein>
<evidence type="ECO:0000256" key="4">
    <source>
        <dbReference type="ARBA" id="ARBA00022552"/>
    </source>
</evidence>
<dbReference type="RefSeq" id="WP_009134410.1">
    <property type="nucleotide sequence ID" value="NZ_CP102250.1"/>
</dbReference>
<dbReference type="EMBL" id="ADLD01000013">
    <property type="protein sequence ID" value="EHB91555.1"/>
    <property type="molecule type" value="Genomic_DNA"/>
</dbReference>
<dbReference type="PANTHER" id="PTHR30027">
    <property type="entry name" value="RIBOSOMAL RNA SMALL SUBUNIT METHYLTRANSFERASE E"/>
    <property type="match status" value="1"/>
</dbReference>
<dbReference type="HOGENOM" id="CLU_067442_4_1_10"/>
<dbReference type="GO" id="GO:0070475">
    <property type="term" value="P:rRNA base methylation"/>
    <property type="evidence" value="ECO:0007669"/>
    <property type="project" value="TreeGrafter"/>
</dbReference>
<dbReference type="Gene3D" id="3.40.1280.10">
    <property type="match status" value="1"/>
</dbReference>
<evidence type="ECO:0000313" key="14">
    <source>
        <dbReference type="Proteomes" id="UP000006008"/>
    </source>
</evidence>
<feature type="domain" description="Ribosomal RNA small subunit methyltransferase E methyltransferase" evidence="11">
    <location>
        <begin position="77"/>
        <end position="231"/>
    </location>
</feature>
<dbReference type="InterPro" id="IPR015947">
    <property type="entry name" value="PUA-like_sf"/>
</dbReference>
<dbReference type="Proteomes" id="UP000006008">
    <property type="component" value="Unassembled WGS sequence"/>
</dbReference>
<evidence type="ECO:0000256" key="8">
    <source>
        <dbReference type="ARBA" id="ARBA00025699"/>
    </source>
</evidence>
<dbReference type="AlphaFoldDB" id="G5HAD9"/>
<comment type="subcellular location">
    <subcellularLocation>
        <location evidence="1 10">Cytoplasm</location>
    </subcellularLocation>
</comment>
<evidence type="ECO:0000256" key="1">
    <source>
        <dbReference type="ARBA" id="ARBA00004496"/>
    </source>
</evidence>
<dbReference type="InterPro" id="IPR046886">
    <property type="entry name" value="RsmE_MTase_dom"/>
</dbReference>
<dbReference type="EC" id="2.1.1.193" evidence="10"/>
<keyword evidence="6 10" id="KW-0808">Transferase</keyword>
<dbReference type="NCBIfam" id="NF008702">
    <property type="entry name" value="PRK11713.6-1"/>
    <property type="match status" value="1"/>
</dbReference>
<dbReference type="SUPFAM" id="SSF75217">
    <property type="entry name" value="alpha/beta knot"/>
    <property type="match status" value="1"/>
</dbReference>
<evidence type="ECO:0000256" key="9">
    <source>
        <dbReference type="ARBA" id="ARBA00047944"/>
    </source>
</evidence>
<keyword evidence="3 10" id="KW-0963">Cytoplasm</keyword>
<proteinExistence type="inferred from homology"/>
<dbReference type="STRING" id="742725.HMPREF9450_01604"/>
<dbReference type="SUPFAM" id="SSF88697">
    <property type="entry name" value="PUA domain-like"/>
    <property type="match status" value="1"/>
</dbReference>
<comment type="caution">
    <text evidence="13">The sequence shown here is derived from an EMBL/GenBank/DDBJ whole genome shotgun (WGS) entry which is preliminary data.</text>
</comment>
<comment type="catalytic activity">
    <reaction evidence="9 10">
        <text>uridine(1498) in 16S rRNA + S-adenosyl-L-methionine = N(3)-methyluridine(1498) in 16S rRNA + S-adenosyl-L-homocysteine + H(+)</text>
        <dbReference type="Rhea" id="RHEA:42920"/>
        <dbReference type="Rhea" id="RHEA-COMP:10283"/>
        <dbReference type="Rhea" id="RHEA-COMP:10284"/>
        <dbReference type="ChEBI" id="CHEBI:15378"/>
        <dbReference type="ChEBI" id="CHEBI:57856"/>
        <dbReference type="ChEBI" id="CHEBI:59789"/>
        <dbReference type="ChEBI" id="CHEBI:65315"/>
        <dbReference type="ChEBI" id="CHEBI:74502"/>
        <dbReference type="EC" id="2.1.1.193"/>
    </reaction>
</comment>
<comment type="similarity">
    <text evidence="2 10">Belongs to the RNA methyltransferase RsmE family.</text>
</comment>
<evidence type="ECO:0000256" key="2">
    <source>
        <dbReference type="ARBA" id="ARBA00005528"/>
    </source>
</evidence>
<keyword evidence="5 10" id="KW-0489">Methyltransferase</keyword>
<accession>G5HAD9</accession>
<dbReference type="InterPro" id="IPR029028">
    <property type="entry name" value="Alpha/beta_knot_MTases"/>
</dbReference>
<evidence type="ECO:0000256" key="7">
    <source>
        <dbReference type="ARBA" id="ARBA00022691"/>
    </source>
</evidence>
<dbReference type="CDD" id="cd18084">
    <property type="entry name" value="RsmE-like"/>
    <property type="match status" value="1"/>
</dbReference>
<sequence>MQLFYAPELDPDTGSYVFSEEESKHCVRVLRLGAGDSLHLTDGRGTMCRAEIVEASPKHCRVVIRERWPEFEKRGYELVMAVAPTKNTDRFEWFAEKATEIGVDRIVPLLTDHCERRTLKTDRLEKVVTSAVKQSLKAYHPVVEPLTPLREWVARPFDGVKLIAHCEKDMPRRFIGQLISPGSRVTVLIGPEGDFSPEEIGLARQYGFADISLGRSRLRTETAAVAAVAAVAFVNESYPKN</sequence>
<organism evidence="13 14">
    <name type="scientific">Alistipes indistinctus YIT 12060</name>
    <dbReference type="NCBI Taxonomy" id="742725"/>
    <lineage>
        <taxon>Bacteria</taxon>
        <taxon>Pseudomonadati</taxon>
        <taxon>Bacteroidota</taxon>
        <taxon>Bacteroidia</taxon>
        <taxon>Bacteroidales</taxon>
        <taxon>Rikenellaceae</taxon>
        <taxon>Alistipes</taxon>
    </lineage>
</organism>
<dbReference type="InterPro" id="IPR029026">
    <property type="entry name" value="tRNA_m1G_MTases_N"/>
</dbReference>
<name>G5HAD9_9BACT</name>
<evidence type="ECO:0000256" key="3">
    <source>
        <dbReference type="ARBA" id="ARBA00022490"/>
    </source>
</evidence>
<dbReference type="InterPro" id="IPR006700">
    <property type="entry name" value="RsmE"/>
</dbReference>
<dbReference type="InterPro" id="IPR046887">
    <property type="entry name" value="RsmE_PUA-like"/>
</dbReference>
<evidence type="ECO:0000256" key="10">
    <source>
        <dbReference type="PIRNR" id="PIRNR015601"/>
    </source>
</evidence>
<evidence type="ECO:0000256" key="6">
    <source>
        <dbReference type="ARBA" id="ARBA00022679"/>
    </source>
</evidence>
<dbReference type="Gene3D" id="2.40.240.20">
    <property type="entry name" value="Hypothetical PUA domain-like, domain 1"/>
    <property type="match status" value="1"/>
</dbReference>
<feature type="domain" description="Ribosomal RNA small subunit methyltransferase E PUA-like" evidence="12">
    <location>
        <begin position="19"/>
        <end position="64"/>
    </location>
</feature>
<evidence type="ECO:0000259" key="11">
    <source>
        <dbReference type="Pfam" id="PF04452"/>
    </source>
</evidence>
<dbReference type="PANTHER" id="PTHR30027:SF3">
    <property type="entry name" value="16S RRNA (URACIL(1498)-N(3))-METHYLTRANSFERASE"/>
    <property type="match status" value="1"/>
</dbReference>
<keyword evidence="14" id="KW-1185">Reference proteome</keyword>
<dbReference type="GO" id="GO:0070042">
    <property type="term" value="F:rRNA (uridine-N3-)-methyltransferase activity"/>
    <property type="evidence" value="ECO:0007669"/>
    <property type="project" value="TreeGrafter"/>
</dbReference>
<dbReference type="GO" id="GO:0005737">
    <property type="term" value="C:cytoplasm"/>
    <property type="evidence" value="ECO:0007669"/>
    <property type="project" value="UniProtKB-SubCell"/>
</dbReference>
<dbReference type="OrthoDB" id="9815641at2"/>
<keyword evidence="7 10" id="KW-0949">S-adenosyl-L-methionine</keyword>
<dbReference type="PIRSF" id="PIRSF015601">
    <property type="entry name" value="MTase_slr0722"/>
    <property type="match status" value="1"/>
</dbReference>